<gene>
    <name evidence="2" type="ORF">GCM10022236_28530</name>
</gene>
<dbReference type="InterPro" id="IPR016477">
    <property type="entry name" value="Fructo-/Ketosamine-3-kinase"/>
</dbReference>
<dbReference type="Gene3D" id="3.30.200.20">
    <property type="entry name" value="Phosphorylase Kinase, domain 1"/>
    <property type="match status" value="1"/>
</dbReference>
<name>A0ABP7A436_9ACTN</name>
<sequence length="258" mass="27148">MGRARLTGPFTKRYPGAPEGFFAVEAAGLAWLRAAGPEAARVVGVREVNSEHIVLDRLTAVRATREAAADFGRALARTHAAGAAAFGQPPDGWTGDGFIGRQPLTLRPTADWGTFYAEQRLLPYARQARDLGTLGRTGLALVERVCGRLRGGDFDDGRAPARIHGDLWSGNVVFTAAGVVLIDPAAHGGHGLADLGMLSLFGAPHLEAVLAAYGEAAGLDPGWRDLIGLHQLQPLLVHAVSHGGAYGLQAEHTARAYV</sequence>
<reference evidence="3" key="1">
    <citation type="journal article" date="2019" name="Int. J. Syst. Evol. Microbiol.">
        <title>The Global Catalogue of Microorganisms (GCM) 10K type strain sequencing project: providing services to taxonomists for standard genome sequencing and annotation.</title>
        <authorList>
            <consortium name="The Broad Institute Genomics Platform"/>
            <consortium name="The Broad Institute Genome Sequencing Center for Infectious Disease"/>
            <person name="Wu L."/>
            <person name="Ma J."/>
        </authorList>
    </citation>
    <scope>NUCLEOTIDE SEQUENCE [LARGE SCALE GENOMIC DNA]</scope>
    <source>
        <strain evidence="3">JCM 16929</strain>
    </source>
</reference>
<protein>
    <submittedName>
        <fullName evidence="2">Fructosamine kinase family protein</fullName>
    </submittedName>
</protein>
<evidence type="ECO:0000313" key="2">
    <source>
        <dbReference type="EMBL" id="GAA3624533.1"/>
    </source>
</evidence>
<dbReference type="GO" id="GO:0016301">
    <property type="term" value="F:kinase activity"/>
    <property type="evidence" value="ECO:0007669"/>
    <property type="project" value="UniProtKB-KW"/>
</dbReference>
<evidence type="ECO:0000313" key="3">
    <source>
        <dbReference type="Proteomes" id="UP001501490"/>
    </source>
</evidence>
<dbReference type="EMBL" id="BAABAB010000021">
    <property type="protein sequence ID" value="GAA3624533.1"/>
    <property type="molecule type" value="Genomic_DNA"/>
</dbReference>
<dbReference type="PANTHER" id="PTHR12149:SF8">
    <property type="entry name" value="PROTEIN-RIBULOSAMINE 3-KINASE"/>
    <property type="match status" value="1"/>
</dbReference>
<keyword evidence="3" id="KW-1185">Reference proteome</keyword>
<dbReference type="PIRSF" id="PIRSF006221">
    <property type="entry name" value="Ketosamine-3-kinase"/>
    <property type="match status" value="1"/>
</dbReference>
<comment type="similarity">
    <text evidence="1">Belongs to the fructosamine kinase family.</text>
</comment>
<dbReference type="Proteomes" id="UP001501490">
    <property type="component" value="Unassembled WGS sequence"/>
</dbReference>
<keyword evidence="1" id="KW-0808">Transferase</keyword>
<dbReference type="Gene3D" id="1.20.1270.240">
    <property type="match status" value="1"/>
</dbReference>
<evidence type="ECO:0000256" key="1">
    <source>
        <dbReference type="PIRNR" id="PIRNR006221"/>
    </source>
</evidence>
<dbReference type="InterPro" id="IPR011009">
    <property type="entry name" value="Kinase-like_dom_sf"/>
</dbReference>
<dbReference type="Gene3D" id="1.10.510.10">
    <property type="entry name" value="Transferase(Phosphotransferase) domain 1"/>
    <property type="match status" value="1"/>
</dbReference>
<keyword evidence="1 2" id="KW-0418">Kinase</keyword>
<organism evidence="2 3">
    <name type="scientific">Microlunatus ginsengisoli</name>
    <dbReference type="NCBI Taxonomy" id="363863"/>
    <lineage>
        <taxon>Bacteria</taxon>
        <taxon>Bacillati</taxon>
        <taxon>Actinomycetota</taxon>
        <taxon>Actinomycetes</taxon>
        <taxon>Propionibacteriales</taxon>
        <taxon>Propionibacteriaceae</taxon>
        <taxon>Microlunatus</taxon>
    </lineage>
</organism>
<accession>A0ABP7A436</accession>
<dbReference type="Pfam" id="PF03881">
    <property type="entry name" value="Fructosamin_kin"/>
    <property type="match status" value="1"/>
</dbReference>
<dbReference type="SUPFAM" id="SSF56112">
    <property type="entry name" value="Protein kinase-like (PK-like)"/>
    <property type="match status" value="1"/>
</dbReference>
<comment type="caution">
    <text evidence="2">The sequence shown here is derived from an EMBL/GenBank/DDBJ whole genome shotgun (WGS) entry which is preliminary data.</text>
</comment>
<dbReference type="PANTHER" id="PTHR12149">
    <property type="entry name" value="FRUCTOSAMINE 3 KINASE-RELATED PROTEIN"/>
    <property type="match status" value="1"/>
</dbReference>
<proteinExistence type="inferred from homology"/>